<dbReference type="PANTHER" id="PTHR34987:SF4">
    <property type="entry name" value="ALPHA-L-RHAMNOSIDASE C-TERMINAL DOMAIN-CONTAINING PROTEIN"/>
    <property type="match status" value="1"/>
</dbReference>
<reference evidence="2 3" key="1">
    <citation type="submission" date="2020-04" db="EMBL/GenBank/DDBJ databases">
        <title>Genome sequencing of novel species.</title>
        <authorList>
            <person name="Heo J."/>
            <person name="Kim S.-J."/>
            <person name="Kim J.-S."/>
            <person name="Hong S.-B."/>
            <person name="Kwon S.-W."/>
        </authorList>
    </citation>
    <scope>NUCLEOTIDE SEQUENCE [LARGE SCALE GENOMIC DNA]</scope>
    <source>
        <strain evidence="2 3">MFER-1</strain>
    </source>
</reference>
<evidence type="ECO:0000259" key="1">
    <source>
        <dbReference type="Pfam" id="PF17389"/>
    </source>
</evidence>
<dbReference type="PANTHER" id="PTHR34987">
    <property type="entry name" value="C, PUTATIVE (AFU_ORTHOLOGUE AFUA_3G02880)-RELATED"/>
    <property type="match status" value="1"/>
</dbReference>
<dbReference type="Gene3D" id="2.60.420.10">
    <property type="entry name" value="Maltose phosphorylase, domain 3"/>
    <property type="match status" value="1"/>
</dbReference>
<dbReference type="InterPro" id="IPR012341">
    <property type="entry name" value="6hp_glycosidase-like_sf"/>
</dbReference>
<dbReference type="InterPro" id="IPR008979">
    <property type="entry name" value="Galactose-bd-like_sf"/>
</dbReference>
<keyword evidence="3" id="KW-1185">Reference proteome</keyword>
<protein>
    <recommendedName>
        <fullName evidence="1">Alpha-L-rhamnosidase six-hairpin glycosidase domain-containing protein</fullName>
    </recommendedName>
</protein>
<gene>
    <name evidence="2" type="ORF">HH215_28825</name>
</gene>
<dbReference type="AlphaFoldDB" id="A0A7Z2ZNT6"/>
<dbReference type="RefSeq" id="WP_169283027.1">
    <property type="nucleotide sequence ID" value="NZ_CP051680.1"/>
</dbReference>
<dbReference type="EMBL" id="CP051680">
    <property type="protein sequence ID" value="QJD86781.1"/>
    <property type="molecule type" value="Genomic_DNA"/>
</dbReference>
<dbReference type="Proteomes" id="UP000502248">
    <property type="component" value="Chromosome"/>
</dbReference>
<proteinExistence type="predicted"/>
<dbReference type="Gene3D" id="1.50.10.10">
    <property type="match status" value="1"/>
</dbReference>
<dbReference type="SUPFAM" id="SSF49785">
    <property type="entry name" value="Galactose-binding domain-like"/>
    <property type="match status" value="1"/>
</dbReference>
<feature type="domain" description="Alpha-L-rhamnosidase six-hairpin glycosidase" evidence="1">
    <location>
        <begin position="536"/>
        <end position="885"/>
    </location>
</feature>
<name>A0A7Z2ZNT6_9BACL</name>
<dbReference type="InterPro" id="IPR008928">
    <property type="entry name" value="6-hairpin_glycosidase_sf"/>
</dbReference>
<dbReference type="GO" id="GO:0005975">
    <property type="term" value="P:carbohydrate metabolic process"/>
    <property type="evidence" value="ECO:0007669"/>
    <property type="project" value="InterPro"/>
</dbReference>
<dbReference type="InterPro" id="IPR035396">
    <property type="entry name" value="Bac_rhamnosid6H"/>
</dbReference>
<organism evidence="2 3">
    <name type="scientific">Cohnella herbarum</name>
    <dbReference type="NCBI Taxonomy" id="2728023"/>
    <lineage>
        <taxon>Bacteria</taxon>
        <taxon>Bacillati</taxon>
        <taxon>Bacillota</taxon>
        <taxon>Bacilli</taxon>
        <taxon>Bacillales</taxon>
        <taxon>Paenibacillaceae</taxon>
        <taxon>Cohnella</taxon>
    </lineage>
</organism>
<sequence>MNETQRMDGTKRLNGTEETVLPGASKAIWFDEQGQGRNMYARFRLTFEMDGAPKKAILNLFADTTYQLYVNGTYAGNGSVRFDPRHPVYDAHDLTGLLVPGRNSIAVQVNYVGHKTFMTMPSQGGFAAWGEAVTVKGASVDLTTGAAGWKTVPVPAYRYATKASLFLKAADHYDQRLDEPDWAQTDYDDGRWLRGTELADQKAWGHPQPRAIPFMSGEPVPVKRVLHALPLVRQEELYSFSVPMPHVNEIHEPDRTSRKMAVFSWIYAPADTVVTLGLFYQTTWMNGEPIAEGLPSIDKSMGLNHRVRLRGGWNHYVAEIDALQDGVHHYLALPAGRGLIVSADREIGSAARFRRSPVVSQEQYESAMRNLALPGITETAFQEAGGWIDVAAEEQGASPTMATSWDSYGEPIESLELDTLVGRTFALEDYPEGFSLLLDLGLTRLVLPRLVLEGAGGATVDLTYGEHLNPDGKHLRHYHWYGLGDRAEADSRQPSLDWRLTQPRGFRYMMLTVRGARDNVTLRKLELASASYPVKTVGAFGCSDPLLEQIWAMGVRTQAVNMEDAYTDCVTRERGQYVRDTIIQYHTNLMAFGDHALMRRSLELIGQSPDFTGKFRAVYPNTGDYTISDFALNALEGFHAYYGRTGDRELIETYWDAMMRNLAWFHELADERDDLLLDAEWDTKRGIKAHYGGFHGDLAIVPGYMDTKGIHCVFSCTYLIAMRCAAELAAAIGRTEDRLELERRIAIVERSIREMFWDGTRGCYSDNAARTTSSVHASLFAARSGVLTEEQLEPLRSHVRRNLRSLFVNGYGPEDGVYVSPSFSFYIFDGLYRIGLADVAERMMRQGWGWFLQQGLQQTPEYYDLAQSLCHAWSACPTYFLSRYVLGVCPPGLEHPDEVTIDVRTADVTAAEGTVPHPRGIVEVKWHLDETGARIFDYVRAPEGIRVRFA</sequence>
<evidence type="ECO:0000313" key="3">
    <source>
        <dbReference type="Proteomes" id="UP000502248"/>
    </source>
</evidence>
<accession>A0A7Z2ZNT6</accession>
<evidence type="ECO:0000313" key="2">
    <source>
        <dbReference type="EMBL" id="QJD86781.1"/>
    </source>
</evidence>
<dbReference type="KEGG" id="cheb:HH215_28825"/>
<dbReference type="Pfam" id="PF17389">
    <property type="entry name" value="Bac_rhamnosid6H"/>
    <property type="match status" value="1"/>
</dbReference>
<dbReference type="SUPFAM" id="SSF48208">
    <property type="entry name" value="Six-hairpin glycosidases"/>
    <property type="match status" value="1"/>
</dbReference>
<dbReference type="Gene3D" id="2.60.120.260">
    <property type="entry name" value="Galactose-binding domain-like"/>
    <property type="match status" value="3"/>
</dbReference>